<protein>
    <submittedName>
        <fullName evidence="2">Uncharacterized protein</fullName>
    </submittedName>
</protein>
<feature type="transmembrane region" description="Helical" evidence="1">
    <location>
        <begin position="45"/>
        <end position="65"/>
    </location>
</feature>
<feature type="transmembrane region" description="Helical" evidence="1">
    <location>
        <begin position="20"/>
        <end position="38"/>
    </location>
</feature>
<evidence type="ECO:0000256" key="1">
    <source>
        <dbReference type="SAM" id="Phobius"/>
    </source>
</evidence>
<keyword evidence="3" id="KW-1185">Reference proteome</keyword>
<proteinExistence type="predicted"/>
<evidence type="ECO:0000313" key="2">
    <source>
        <dbReference type="EnsemblMetazoa" id="AQUA014218-PA"/>
    </source>
</evidence>
<dbReference type="AlphaFoldDB" id="A0A182XQT3"/>
<dbReference type="Proteomes" id="UP000076407">
    <property type="component" value="Unassembled WGS sequence"/>
</dbReference>
<keyword evidence="1" id="KW-0472">Membrane</keyword>
<accession>A0A182XQT3</accession>
<keyword evidence="1" id="KW-0812">Transmembrane</keyword>
<dbReference type="VEuPathDB" id="VectorBase:AQUA014218"/>
<sequence>MVYVFFVVVVVVAHSSEMMLHLGNVISIPVFFFITLIMHRTHYCLASPLWTLLPTCLWPFCIVLGKSDSDS</sequence>
<dbReference type="EnsemblMetazoa" id="AQUA014218-RA">
    <property type="protein sequence ID" value="AQUA014218-PA"/>
    <property type="gene ID" value="AQUA014218"/>
</dbReference>
<evidence type="ECO:0000313" key="3">
    <source>
        <dbReference type="Proteomes" id="UP000076407"/>
    </source>
</evidence>
<organism evidence="2 3">
    <name type="scientific">Anopheles quadriannulatus</name>
    <name type="common">Mosquito</name>
    <dbReference type="NCBI Taxonomy" id="34691"/>
    <lineage>
        <taxon>Eukaryota</taxon>
        <taxon>Metazoa</taxon>
        <taxon>Ecdysozoa</taxon>
        <taxon>Arthropoda</taxon>
        <taxon>Hexapoda</taxon>
        <taxon>Insecta</taxon>
        <taxon>Pterygota</taxon>
        <taxon>Neoptera</taxon>
        <taxon>Endopterygota</taxon>
        <taxon>Diptera</taxon>
        <taxon>Nematocera</taxon>
        <taxon>Culicoidea</taxon>
        <taxon>Culicidae</taxon>
        <taxon>Anophelinae</taxon>
        <taxon>Anopheles</taxon>
    </lineage>
</organism>
<keyword evidence="1" id="KW-1133">Transmembrane helix</keyword>
<name>A0A182XQT3_ANOQN</name>
<reference evidence="2" key="1">
    <citation type="submission" date="2020-05" db="UniProtKB">
        <authorList>
            <consortium name="EnsemblMetazoa"/>
        </authorList>
    </citation>
    <scope>IDENTIFICATION</scope>
    <source>
        <strain evidence="2">SANGQUA</strain>
    </source>
</reference>